<dbReference type="EC" id="2.3.2.27" evidence="2"/>
<dbReference type="InterPro" id="IPR002483">
    <property type="entry name" value="PWI_dom"/>
</dbReference>
<evidence type="ECO:0000256" key="8">
    <source>
        <dbReference type="ARBA" id="ARBA00023163"/>
    </source>
</evidence>
<dbReference type="PROSITE" id="PS50089">
    <property type="entry name" value="ZF_RING_2"/>
    <property type="match status" value="1"/>
</dbReference>
<protein>
    <recommendedName>
        <fullName evidence="2">RING-type E3 ubiquitin transferase</fullName>
        <ecNumber evidence="2">2.3.2.27</ecNumber>
    </recommendedName>
</protein>
<dbReference type="GO" id="GO:0000209">
    <property type="term" value="P:protein polyubiquitination"/>
    <property type="evidence" value="ECO:0000318"/>
    <property type="project" value="GO_Central"/>
</dbReference>
<dbReference type="InterPro" id="IPR017907">
    <property type="entry name" value="Znf_RING_CS"/>
</dbReference>
<keyword evidence="8" id="KW-0804">Transcription</keyword>
<name>F1A2U6_DICPU</name>
<dbReference type="EMBL" id="GL871426">
    <property type="protein sequence ID" value="EGC29479.1"/>
    <property type="molecule type" value="Genomic_DNA"/>
</dbReference>
<keyword evidence="6" id="KW-0862">Zinc</keyword>
<dbReference type="OrthoDB" id="21204at2759"/>
<dbReference type="RefSeq" id="XP_003293988.1">
    <property type="nucleotide sequence ID" value="XM_003293940.1"/>
</dbReference>
<keyword evidence="7" id="KW-0805">Transcription regulation</keyword>
<evidence type="ECO:0000256" key="5">
    <source>
        <dbReference type="ARBA" id="ARBA00022771"/>
    </source>
</evidence>
<evidence type="ECO:0000256" key="10">
    <source>
        <dbReference type="SAM" id="MobiDB-lite"/>
    </source>
</evidence>
<dbReference type="InterPro" id="IPR013083">
    <property type="entry name" value="Znf_RING/FYVE/PHD"/>
</dbReference>
<dbReference type="GO" id="GO:0061630">
    <property type="term" value="F:ubiquitin protein ligase activity"/>
    <property type="evidence" value="ECO:0000318"/>
    <property type="project" value="GO_Central"/>
</dbReference>
<dbReference type="PROSITE" id="PS00518">
    <property type="entry name" value="ZF_RING_1"/>
    <property type="match status" value="1"/>
</dbReference>
<dbReference type="Pfam" id="PF01480">
    <property type="entry name" value="PWI"/>
    <property type="match status" value="1"/>
</dbReference>
<feature type="region of interest" description="Disordered" evidence="10">
    <location>
        <begin position="25"/>
        <end position="67"/>
    </location>
</feature>
<dbReference type="PANTHER" id="PTHR46077:SF1">
    <property type="entry name" value="TOP1 BINDING ARGININE_SERINE RICH PROTEIN, E3 UBIQUITIN LIGASE"/>
    <property type="match status" value="1"/>
</dbReference>
<reference evidence="13" key="1">
    <citation type="journal article" date="2011" name="Genome Biol.">
        <title>Comparative genomics of the social amoebae Dictyostelium discoideum and Dictyostelium purpureum.</title>
        <authorList>
            <consortium name="US DOE Joint Genome Institute (JGI-PGF)"/>
            <person name="Sucgang R."/>
            <person name="Kuo A."/>
            <person name="Tian X."/>
            <person name="Salerno W."/>
            <person name="Parikh A."/>
            <person name="Feasley C.L."/>
            <person name="Dalin E."/>
            <person name="Tu H."/>
            <person name="Huang E."/>
            <person name="Barry K."/>
            <person name="Lindquist E."/>
            <person name="Shapiro H."/>
            <person name="Bruce D."/>
            <person name="Schmutz J."/>
            <person name="Salamov A."/>
            <person name="Fey P."/>
            <person name="Gaudet P."/>
            <person name="Anjard C."/>
            <person name="Babu M.M."/>
            <person name="Basu S."/>
            <person name="Bushmanova Y."/>
            <person name="van der Wel H."/>
            <person name="Katoh-Kurasawa M."/>
            <person name="Dinh C."/>
            <person name="Coutinho P.M."/>
            <person name="Saito T."/>
            <person name="Elias M."/>
            <person name="Schaap P."/>
            <person name="Kay R.R."/>
            <person name="Henrissat B."/>
            <person name="Eichinger L."/>
            <person name="Rivero F."/>
            <person name="Putnam N.H."/>
            <person name="West C.M."/>
            <person name="Loomis W.F."/>
            <person name="Chisholm R.L."/>
            <person name="Shaulsky G."/>
            <person name="Strassmann J.E."/>
            <person name="Queller D.C."/>
            <person name="Kuspa A."/>
            <person name="Grigoriev I.V."/>
        </authorList>
    </citation>
    <scope>NUCLEOTIDE SEQUENCE [LARGE SCALE GENOMIC DNA]</scope>
    <source>
        <strain evidence="13">QSDP1</strain>
    </source>
</reference>
<dbReference type="AlphaFoldDB" id="F1A2U6"/>
<dbReference type="Proteomes" id="UP000001064">
    <property type="component" value="Unassembled WGS sequence"/>
</dbReference>
<dbReference type="STRING" id="5786.F1A2U6"/>
<dbReference type="FunCoup" id="F1A2U6">
    <property type="interactions" value="373"/>
</dbReference>
<dbReference type="SUPFAM" id="SSF57850">
    <property type="entry name" value="RING/U-box"/>
    <property type="match status" value="1"/>
</dbReference>
<feature type="domain" description="RING-type" evidence="11">
    <location>
        <begin position="74"/>
        <end position="113"/>
    </location>
</feature>
<feature type="compositionally biased region" description="Basic and acidic residues" evidence="10">
    <location>
        <begin position="25"/>
        <end position="38"/>
    </location>
</feature>
<dbReference type="InterPro" id="IPR018957">
    <property type="entry name" value="Znf_C3HC4_RING-type"/>
</dbReference>
<evidence type="ECO:0000256" key="6">
    <source>
        <dbReference type="ARBA" id="ARBA00022833"/>
    </source>
</evidence>
<dbReference type="InterPro" id="IPR001841">
    <property type="entry name" value="Znf_RING"/>
</dbReference>
<dbReference type="SMART" id="SM00184">
    <property type="entry name" value="RING"/>
    <property type="match status" value="1"/>
</dbReference>
<keyword evidence="13" id="KW-1185">Reference proteome</keyword>
<accession>F1A2U6</accession>
<proteinExistence type="predicted"/>
<dbReference type="Gene3D" id="3.30.40.10">
    <property type="entry name" value="Zinc/RING finger domain, C3HC4 (zinc finger)"/>
    <property type="match status" value="1"/>
</dbReference>
<evidence type="ECO:0000313" key="12">
    <source>
        <dbReference type="EMBL" id="EGC29479.1"/>
    </source>
</evidence>
<gene>
    <name evidence="12" type="ORF">DICPUDRAFT_158926</name>
</gene>
<feature type="region of interest" description="Disordered" evidence="10">
    <location>
        <begin position="330"/>
        <end position="361"/>
    </location>
</feature>
<evidence type="ECO:0000256" key="1">
    <source>
        <dbReference type="ARBA" id="ARBA00000900"/>
    </source>
</evidence>
<feature type="compositionally biased region" description="Acidic residues" evidence="10">
    <location>
        <begin position="53"/>
        <end position="63"/>
    </location>
</feature>
<evidence type="ECO:0000313" key="13">
    <source>
        <dbReference type="Proteomes" id="UP000001064"/>
    </source>
</evidence>
<dbReference type="OMA" id="DICFHQF"/>
<evidence type="ECO:0000256" key="7">
    <source>
        <dbReference type="ARBA" id="ARBA00023015"/>
    </source>
</evidence>
<evidence type="ECO:0000256" key="4">
    <source>
        <dbReference type="ARBA" id="ARBA00022723"/>
    </source>
</evidence>
<dbReference type="KEGG" id="dpp:DICPUDRAFT_158926"/>
<evidence type="ECO:0000256" key="2">
    <source>
        <dbReference type="ARBA" id="ARBA00012483"/>
    </source>
</evidence>
<dbReference type="Pfam" id="PF00097">
    <property type="entry name" value="zf-C3HC4"/>
    <property type="match status" value="1"/>
</dbReference>
<sequence length="483" mass="57012">MNSSQNDDYYYNEDDDEDFYYSINQKKDQGVTNERDFETSSNSGDIEKKEDERLEEEEEEEEEKPVLVSEDSTCPICLGPFDDLTFLDICFHQFCFLCILQWSEVNQKCPLCKNIFHSFIYKVKSNTDYQRYIIENKSKPDKTTTTITTTTTNSTNSNNYNQQQANIRRFNNSHNNNNENYNSNFNNNNRLVFLPTLSITEQHSFRKSVYVKNIKAIPMVPPFKLYLDPISISASFKTWQKKLKPWIKRELQSILQTSDTDILEDLVLEILKKYNIVHDEKVYETLSKYLFDKTLHFIHELLCFATSPYNMQTYDLKVIYDKRQSLVNTINNNNNNNNNSNSNSNNNINNNIKEENQTNDTQNKIEPLSNILQSTNSPIKHIPPFLSNILAEEKERQDEEKEMALKRKLEEEEQDNIKKIMKLEEPDFNKLQQTILNDNSTDPKQLIDYLDTKISDYQYYISQLENYKSKNDNNDINNKKKTL</sequence>
<feature type="compositionally biased region" description="Low complexity" evidence="10">
    <location>
        <begin position="330"/>
        <end position="351"/>
    </location>
</feature>
<evidence type="ECO:0000259" key="11">
    <source>
        <dbReference type="PROSITE" id="PS50089"/>
    </source>
</evidence>
<dbReference type="InParanoid" id="F1A2U6"/>
<comment type="catalytic activity">
    <reaction evidence="1">
        <text>S-ubiquitinyl-[E2 ubiquitin-conjugating enzyme]-L-cysteine + [acceptor protein]-L-lysine = [E2 ubiquitin-conjugating enzyme]-L-cysteine + N(6)-ubiquitinyl-[acceptor protein]-L-lysine.</text>
        <dbReference type="EC" id="2.3.2.27"/>
    </reaction>
</comment>
<organism evidence="12 13">
    <name type="scientific">Dictyostelium purpureum</name>
    <name type="common">Slime mold</name>
    <dbReference type="NCBI Taxonomy" id="5786"/>
    <lineage>
        <taxon>Eukaryota</taxon>
        <taxon>Amoebozoa</taxon>
        <taxon>Evosea</taxon>
        <taxon>Eumycetozoa</taxon>
        <taxon>Dictyostelia</taxon>
        <taxon>Dictyosteliales</taxon>
        <taxon>Dictyosteliaceae</taxon>
        <taxon>Dictyostelium</taxon>
    </lineage>
</organism>
<keyword evidence="3" id="KW-0808">Transferase</keyword>
<evidence type="ECO:0000256" key="3">
    <source>
        <dbReference type="ARBA" id="ARBA00022679"/>
    </source>
</evidence>
<dbReference type="eggNOG" id="KOG4430">
    <property type="taxonomic scope" value="Eukaryota"/>
</dbReference>
<dbReference type="PANTHER" id="PTHR46077">
    <property type="entry name" value="E3 UBIQUITIN-PROTEIN LIGASE TOPORS"/>
    <property type="match status" value="1"/>
</dbReference>
<keyword evidence="4" id="KW-0479">Metal-binding</keyword>
<dbReference type="CDD" id="cd16574">
    <property type="entry name" value="RING-HC_Topors"/>
    <property type="match status" value="1"/>
</dbReference>
<dbReference type="GO" id="GO:0006513">
    <property type="term" value="P:protein monoubiquitination"/>
    <property type="evidence" value="ECO:0000318"/>
    <property type="project" value="GO_Central"/>
</dbReference>
<dbReference type="VEuPathDB" id="AmoebaDB:DICPUDRAFT_158926"/>
<keyword evidence="5 9" id="KW-0863">Zinc-finger</keyword>
<dbReference type="GO" id="GO:0008270">
    <property type="term" value="F:zinc ion binding"/>
    <property type="evidence" value="ECO:0007669"/>
    <property type="project" value="UniProtKB-KW"/>
</dbReference>
<evidence type="ECO:0000256" key="9">
    <source>
        <dbReference type="PROSITE-ProRule" id="PRU00175"/>
    </source>
</evidence>
<dbReference type="GeneID" id="10505311"/>
<dbReference type="InterPro" id="IPR058746">
    <property type="entry name" value="Znf_RING-type_Topors"/>
</dbReference>